<dbReference type="PANTHER" id="PTHR11214">
    <property type="entry name" value="BETA-1,3-N-ACETYLGLUCOSAMINYLTRANSFERASE"/>
    <property type="match status" value="1"/>
</dbReference>
<gene>
    <name evidence="13" type="ORF">O3M35_005930</name>
</gene>
<keyword evidence="7" id="KW-1133">Transmembrane helix</keyword>
<dbReference type="FunFam" id="3.90.550.50:FF:000001">
    <property type="entry name" value="Hexosyltransferase"/>
    <property type="match status" value="1"/>
</dbReference>
<organism evidence="13 14">
    <name type="scientific">Rhynocoris fuscipes</name>
    <dbReference type="NCBI Taxonomy" id="488301"/>
    <lineage>
        <taxon>Eukaryota</taxon>
        <taxon>Metazoa</taxon>
        <taxon>Ecdysozoa</taxon>
        <taxon>Arthropoda</taxon>
        <taxon>Hexapoda</taxon>
        <taxon>Insecta</taxon>
        <taxon>Pterygota</taxon>
        <taxon>Neoptera</taxon>
        <taxon>Paraneoptera</taxon>
        <taxon>Hemiptera</taxon>
        <taxon>Heteroptera</taxon>
        <taxon>Panheteroptera</taxon>
        <taxon>Cimicomorpha</taxon>
        <taxon>Reduviidae</taxon>
        <taxon>Harpactorinae</taxon>
        <taxon>Harpactorini</taxon>
        <taxon>Rhynocoris</taxon>
    </lineage>
</organism>
<dbReference type="GO" id="GO:0006493">
    <property type="term" value="P:protein O-linked glycosylation"/>
    <property type="evidence" value="ECO:0007669"/>
    <property type="project" value="TreeGrafter"/>
</dbReference>
<protein>
    <recommendedName>
        <fullName evidence="11">Hexosyltransferase</fullName>
        <ecNumber evidence="11">2.4.1.-</ecNumber>
    </recommendedName>
</protein>
<evidence type="ECO:0000256" key="1">
    <source>
        <dbReference type="ARBA" id="ARBA00004323"/>
    </source>
</evidence>
<keyword evidence="5" id="KW-0812">Transmembrane</keyword>
<evidence type="ECO:0000256" key="3">
    <source>
        <dbReference type="ARBA" id="ARBA00022676"/>
    </source>
</evidence>
<evidence type="ECO:0000256" key="4">
    <source>
        <dbReference type="ARBA" id="ARBA00022679"/>
    </source>
</evidence>
<keyword evidence="3 11" id="KW-0328">Glycosyltransferase</keyword>
<keyword evidence="14" id="KW-1185">Reference proteome</keyword>
<dbReference type="Gene3D" id="3.90.550.50">
    <property type="match status" value="1"/>
</dbReference>
<comment type="similarity">
    <text evidence="2 11">Belongs to the glycosyltransferase 31 family.</text>
</comment>
<dbReference type="Pfam" id="PF01762">
    <property type="entry name" value="Galactosyl_T"/>
    <property type="match status" value="1"/>
</dbReference>
<evidence type="ECO:0000256" key="2">
    <source>
        <dbReference type="ARBA" id="ARBA00008661"/>
    </source>
</evidence>
<keyword evidence="6" id="KW-0735">Signal-anchor</keyword>
<feature type="signal peptide" evidence="12">
    <location>
        <begin position="1"/>
        <end position="28"/>
    </location>
</feature>
<evidence type="ECO:0000256" key="12">
    <source>
        <dbReference type="SAM" id="SignalP"/>
    </source>
</evidence>
<dbReference type="Proteomes" id="UP001461498">
    <property type="component" value="Unassembled WGS sequence"/>
</dbReference>
<feature type="chain" id="PRO_5043598124" description="Hexosyltransferase" evidence="12">
    <location>
        <begin position="29"/>
        <end position="349"/>
    </location>
</feature>
<evidence type="ECO:0000256" key="7">
    <source>
        <dbReference type="ARBA" id="ARBA00022989"/>
    </source>
</evidence>
<evidence type="ECO:0000256" key="8">
    <source>
        <dbReference type="ARBA" id="ARBA00023034"/>
    </source>
</evidence>
<evidence type="ECO:0000256" key="9">
    <source>
        <dbReference type="ARBA" id="ARBA00023136"/>
    </source>
</evidence>
<dbReference type="AlphaFoldDB" id="A0AAW1DIS8"/>
<dbReference type="GO" id="GO:0000139">
    <property type="term" value="C:Golgi membrane"/>
    <property type="evidence" value="ECO:0007669"/>
    <property type="project" value="UniProtKB-SubCell"/>
</dbReference>
<evidence type="ECO:0000256" key="6">
    <source>
        <dbReference type="ARBA" id="ARBA00022968"/>
    </source>
</evidence>
<comment type="caution">
    <text evidence="13">The sequence shown here is derived from an EMBL/GenBank/DDBJ whole genome shotgun (WGS) entry which is preliminary data.</text>
</comment>
<keyword evidence="10" id="KW-0325">Glycoprotein</keyword>
<dbReference type="PANTHER" id="PTHR11214:SF376">
    <property type="entry name" value="HEXOSYLTRANSFERASE"/>
    <property type="match status" value="1"/>
</dbReference>
<evidence type="ECO:0000313" key="14">
    <source>
        <dbReference type="Proteomes" id="UP001461498"/>
    </source>
</evidence>
<dbReference type="InterPro" id="IPR002659">
    <property type="entry name" value="Glyco_trans_31"/>
</dbReference>
<sequence length="349" mass="40481">MFDKRYCRLVWALTVLSLGLLAIWQMSGCPGPPPVKERRHGLPTLTPDKYKPILLNNITTVTIPFRLNSLHTTDDYTKLIDLDEFSFTTTVNLCNTSNPLVIALVHSAPNHFHYRRRIRSTWGQPLDLVFLVGETNSTDEKEKIDAEIKEYGDIVQGTFIDAYRNLTYKHIMGLKWVTYRCPRARYILKTDDDIFVNTPYLMEVLNHNLSPLGGRRLILCNVMEGVRAKRTYRSKWRVSPIEYPDRWYPNYCAGWVILYTPDVVFSLYNEAQRRPYFWIDDVHITGTLMTLTNFTHTDIAELSEIKSNEIDNVIANGGPVEFLFALVNQEQFPKIWDLVLKTQTTIPKV</sequence>
<keyword evidence="9" id="KW-0472">Membrane</keyword>
<keyword evidence="4" id="KW-0808">Transferase</keyword>
<evidence type="ECO:0000313" key="13">
    <source>
        <dbReference type="EMBL" id="KAK9508344.1"/>
    </source>
</evidence>
<reference evidence="13 14" key="1">
    <citation type="submission" date="2022-12" db="EMBL/GenBank/DDBJ databases">
        <title>Chromosome-level genome assembly of true bugs.</title>
        <authorList>
            <person name="Ma L."/>
            <person name="Li H."/>
        </authorList>
    </citation>
    <scope>NUCLEOTIDE SEQUENCE [LARGE SCALE GENOMIC DNA]</scope>
    <source>
        <strain evidence="13">Lab_2022b</strain>
    </source>
</reference>
<evidence type="ECO:0000256" key="5">
    <source>
        <dbReference type="ARBA" id="ARBA00022692"/>
    </source>
</evidence>
<keyword evidence="8 11" id="KW-0333">Golgi apparatus</keyword>
<accession>A0AAW1DIS8</accession>
<comment type="subcellular location">
    <subcellularLocation>
        <location evidence="1 11">Golgi apparatus membrane</location>
        <topology evidence="1 11">Single-pass type II membrane protein</topology>
    </subcellularLocation>
</comment>
<name>A0AAW1DIS8_9HEMI</name>
<evidence type="ECO:0000256" key="11">
    <source>
        <dbReference type="RuleBase" id="RU363063"/>
    </source>
</evidence>
<dbReference type="GO" id="GO:0016758">
    <property type="term" value="F:hexosyltransferase activity"/>
    <property type="evidence" value="ECO:0007669"/>
    <property type="project" value="InterPro"/>
</dbReference>
<proteinExistence type="inferred from homology"/>
<evidence type="ECO:0000256" key="10">
    <source>
        <dbReference type="ARBA" id="ARBA00023180"/>
    </source>
</evidence>
<dbReference type="EC" id="2.4.1.-" evidence="11"/>
<keyword evidence="12" id="KW-0732">Signal</keyword>
<dbReference type="EMBL" id="JAPXFL010000003">
    <property type="protein sequence ID" value="KAK9508344.1"/>
    <property type="molecule type" value="Genomic_DNA"/>
</dbReference>